<reference evidence="3 4" key="1">
    <citation type="submission" date="2023-02" db="EMBL/GenBank/DDBJ databases">
        <title>LHISI_Scaffold_Assembly.</title>
        <authorList>
            <person name="Stuart O.P."/>
            <person name="Cleave R."/>
            <person name="Magrath M.J.L."/>
            <person name="Mikheyev A.S."/>
        </authorList>
    </citation>
    <scope>NUCLEOTIDE SEQUENCE [LARGE SCALE GENOMIC DNA]</scope>
    <source>
        <strain evidence="3">Daus_M_001</strain>
        <tissue evidence="3">Leg muscle</tissue>
    </source>
</reference>
<dbReference type="InterPro" id="IPR015123">
    <property type="entry name" value="Bcr-Abl_oncoprot_oligo"/>
</dbReference>
<dbReference type="InterPro" id="IPR036481">
    <property type="entry name" value="Bcr-Abl_oncoprot_oligo_sf"/>
</dbReference>
<accession>A0ABQ9HGP3</accession>
<dbReference type="Proteomes" id="UP001159363">
    <property type="component" value="Chromosome 4"/>
</dbReference>
<keyword evidence="4" id="KW-1185">Reference proteome</keyword>
<dbReference type="InterPro" id="IPR037769">
    <property type="entry name" value="Abr/Bcr"/>
</dbReference>
<feature type="compositionally biased region" description="Basic and acidic residues" evidence="1">
    <location>
        <begin position="112"/>
        <end position="152"/>
    </location>
</feature>
<evidence type="ECO:0000313" key="3">
    <source>
        <dbReference type="EMBL" id="KAJ8883496.1"/>
    </source>
</evidence>
<dbReference type="PANTHER" id="PTHR23182">
    <property type="entry name" value="BREAKPOINT CLUSTER REGION PROTEIN BCR"/>
    <property type="match status" value="1"/>
</dbReference>
<organism evidence="3 4">
    <name type="scientific">Dryococelus australis</name>
    <dbReference type="NCBI Taxonomy" id="614101"/>
    <lineage>
        <taxon>Eukaryota</taxon>
        <taxon>Metazoa</taxon>
        <taxon>Ecdysozoa</taxon>
        <taxon>Arthropoda</taxon>
        <taxon>Hexapoda</taxon>
        <taxon>Insecta</taxon>
        <taxon>Pterygota</taxon>
        <taxon>Neoptera</taxon>
        <taxon>Polyneoptera</taxon>
        <taxon>Phasmatodea</taxon>
        <taxon>Verophasmatodea</taxon>
        <taxon>Anareolatae</taxon>
        <taxon>Phasmatidae</taxon>
        <taxon>Eurycanthinae</taxon>
        <taxon>Dryococelus</taxon>
    </lineage>
</organism>
<sequence length="194" mass="21696">MSVFGDFRAVWAQRFPGSELPAAWEQDVRANLSKHRQRAAVLREELDKEQFYVEYLERLLADVERHRDEGTAPGPASNYVTVIEVNGLHGKGGRAPPPEGEAEDRPPSPGGKAEDRMIPNEVKAEDRVMTPEDEAENRTRPPEELLEGRAEDEPYYDSVPLDEKSPEHQPGELPPSPGDHLCVQDGKSVLCHLI</sequence>
<feature type="domain" description="Bcr-Abl oncoprotein oligomerisation" evidence="2">
    <location>
        <begin position="6"/>
        <end position="68"/>
    </location>
</feature>
<name>A0ABQ9HGP3_9NEOP</name>
<evidence type="ECO:0000259" key="2">
    <source>
        <dbReference type="Pfam" id="PF09036"/>
    </source>
</evidence>
<evidence type="ECO:0000313" key="4">
    <source>
        <dbReference type="Proteomes" id="UP001159363"/>
    </source>
</evidence>
<evidence type="ECO:0000256" key="1">
    <source>
        <dbReference type="SAM" id="MobiDB-lite"/>
    </source>
</evidence>
<dbReference type="Pfam" id="PF09036">
    <property type="entry name" value="Bcr-Abl_Oligo"/>
    <property type="match status" value="1"/>
</dbReference>
<dbReference type="Gene3D" id="4.10.280.30">
    <property type="entry name" value="Bcr-Abl oncoprotein oligomerisation domain"/>
    <property type="match status" value="1"/>
</dbReference>
<protein>
    <recommendedName>
        <fullName evidence="2">Bcr-Abl oncoprotein oligomerisation domain-containing protein</fullName>
    </recommendedName>
</protein>
<gene>
    <name evidence="3" type="ORF">PR048_015340</name>
</gene>
<dbReference type="EMBL" id="JARBHB010000005">
    <property type="protein sequence ID" value="KAJ8883496.1"/>
    <property type="molecule type" value="Genomic_DNA"/>
</dbReference>
<feature type="region of interest" description="Disordered" evidence="1">
    <location>
        <begin position="88"/>
        <end position="185"/>
    </location>
</feature>
<dbReference type="PANTHER" id="PTHR23182:SF1">
    <property type="entry name" value="RHO GTPASE ACTIVATING PROTEIN AT 1A, ISOFORM E"/>
    <property type="match status" value="1"/>
</dbReference>
<comment type="caution">
    <text evidence="3">The sequence shown here is derived from an EMBL/GenBank/DDBJ whole genome shotgun (WGS) entry which is preliminary data.</text>
</comment>
<feature type="compositionally biased region" description="Basic and acidic residues" evidence="1">
    <location>
        <begin position="161"/>
        <end position="170"/>
    </location>
</feature>
<proteinExistence type="predicted"/>